<gene>
    <name evidence="1" type="ORF">Ate02nite_50940</name>
</gene>
<dbReference type="Gene3D" id="1.25.40.380">
    <property type="entry name" value="Protein of unknown function DUF1810"/>
    <property type="match status" value="1"/>
</dbReference>
<dbReference type="RefSeq" id="WP_203809796.1">
    <property type="nucleotide sequence ID" value="NZ_BOMY01000034.1"/>
</dbReference>
<keyword evidence="2" id="KW-1185">Reference proteome</keyword>
<sequence>MVDFDLERFVVAQERMYADALAEIRAGSKETHWMWFVFPQVAGLGRSAIAQRYAISGRAEARAYLAHPVLGPRLLECATAMLEHEKSATEILGWPDDLKLCSSMTLFAEVAPDRTVFDRVIARFCGNPDRRTLDLLDQDQN</sequence>
<dbReference type="SUPFAM" id="SSF140736">
    <property type="entry name" value="Rv1873-like"/>
    <property type="match status" value="1"/>
</dbReference>
<dbReference type="Pfam" id="PF08837">
    <property type="entry name" value="DUF1810"/>
    <property type="match status" value="1"/>
</dbReference>
<proteinExistence type="predicted"/>
<dbReference type="InterPro" id="IPR014937">
    <property type="entry name" value="DUF1810"/>
</dbReference>
<comment type="caution">
    <text evidence="1">The sequence shown here is derived from an EMBL/GenBank/DDBJ whole genome shotgun (WGS) entry which is preliminary data.</text>
</comment>
<organism evidence="1 2">
    <name type="scientific">Paractinoplanes tereljensis</name>
    <dbReference type="NCBI Taxonomy" id="571912"/>
    <lineage>
        <taxon>Bacteria</taxon>
        <taxon>Bacillati</taxon>
        <taxon>Actinomycetota</taxon>
        <taxon>Actinomycetes</taxon>
        <taxon>Micromonosporales</taxon>
        <taxon>Micromonosporaceae</taxon>
        <taxon>Paractinoplanes</taxon>
    </lineage>
</organism>
<dbReference type="EMBL" id="BOMY01000034">
    <property type="protein sequence ID" value="GIF22364.1"/>
    <property type="molecule type" value="Genomic_DNA"/>
</dbReference>
<evidence type="ECO:0000313" key="2">
    <source>
        <dbReference type="Proteomes" id="UP000623608"/>
    </source>
</evidence>
<dbReference type="InterPro" id="IPR036287">
    <property type="entry name" value="Rv1873-like_sf"/>
</dbReference>
<reference evidence="1" key="1">
    <citation type="submission" date="2021-01" db="EMBL/GenBank/DDBJ databases">
        <title>Whole genome shotgun sequence of Actinoplanes tereljensis NBRC 105297.</title>
        <authorList>
            <person name="Komaki H."/>
            <person name="Tamura T."/>
        </authorList>
    </citation>
    <scope>NUCLEOTIDE SEQUENCE</scope>
    <source>
        <strain evidence="1">NBRC 105297</strain>
    </source>
</reference>
<name>A0A919NQV1_9ACTN</name>
<protein>
    <recommendedName>
        <fullName evidence="3">Calpastatin</fullName>
    </recommendedName>
</protein>
<dbReference type="Proteomes" id="UP000623608">
    <property type="component" value="Unassembled WGS sequence"/>
</dbReference>
<evidence type="ECO:0000313" key="1">
    <source>
        <dbReference type="EMBL" id="GIF22364.1"/>
    </source>
</evidence>
<accession>A0A919NQV1</accession>
<dbReference type="PIRSF" id="PIRSF008546">
    <property type="entry name" value="UCP008546"/>
    <property type="match status" value="1"/>
</dbReference>
<evidence type="ECO:0008006" key="3">
    <source>
        <dbReference type="Google" id="ProtNLM"/>
    </source>
</evidence>
<dbReference type="AlphaFoldDB" id="A0A919NQV1"/>